<evidence type="ECO:0000256" key="3">
    <source>
        <dbReference type="ARBA" id="ARBA00022692"/>
    </source>
</evidence>
<comment type="caution">
    <text evidence="8">The sequence shown here is derived from an EMBL/GenBank/DDBJ whole genome shotgun (WGS) entry which is preliminary data.</text>
</comment>
<feature type="transmembrane region" description="Helical" evidence="6">
    <location>
        <begin position="492"/>
        <end position="517"/>
    </location>
</feature>
<keyword evidence="2" id="KW-0813">Transport</keyword>
<evidence type="ECO:0000256" key="6">
    <source>
        <dbReference type="SAM" id="Phobius"/>
    </source>
</evidence>
<dbReference type="GO" id="GO:0055085">
    <property type="term" value="P:transmembrane transport"/>
    <property type="evidence" value="ECO:0007669"/>
    <property type="project" value="InterPro"/>
</dbReference>
<evidence type="ECO:0000256" key="5">
    <source>
        <dbReference type="ARBA" id="ARBA00023136"/>
    </source>
</evidence>
<evidence type="ECO:0000259" key="7">
    <source>
        <dbReference type="Pfam" id="PF03600"/>
    </source>
</evidence>
<dbReference type="Pfam" id="PF03600">
    <property type="entry name" value="CitMHS"/>
    <property type="match status" value="1"/>
</dbReference>
<dbReference type="AlphaFoldDB" id="A0A9D1PX29"/>
<comment type="subcellular location">
    <subcellularLocation>
        <location evidence="1">Membrane</location>
        <topology evidence="1">Multi-pass membrane protein</topology>
    </subcellularLocation>
</comment>
<proteinExistence type="predicted"/>
<keyword evidence="4 6" id="KW-1133">Transmembrane helix</keyword>
<evidence type="ECO:0000256" key="4">
    <source>
        <dbReference type="ARBA" id="ARBA00022989"/>
    </source>
</evidence>
<feature type="transmembrane region" description="Helical" evidence="6">
    <location>
        <begin position="305"/>
        <end position="323"/>
    </location>
</feature>
<dbReference type="InterPro" id="IPR004680">
    <property type="entry name" value="Cit_transptr-like_dom"/>
</dbReference>
<dbReference type="EMBL" id="DXHV01000036">
    <property type="protein sequence ID" value="HIW00212.1"/>
    <property type="molecule type" value="Genomic_DNA"/>
</dbReference>
<reference evidence="8" key="2">
    <citation type="submission" date="2021-04" db="EMBL/GenBank/DDBJ databases">
        <authorList>
            <person name="Gilroy R."/>
        </authorList>
    </citation>
    <scope>NUCLEOTIDE SEQUENCE</scope>
    <source>
        <strain evidence="8">ChiHecec2B26-446</strain>
    </source>
</reference>
<feature type="transmembrane region" description="Helical" evidence="6">
    <location>
        <begin position="20"/>
        <end position="40"/>
    </location>
</feature>
<feature type="transmembrane region" description="Helical" evidence="6">
    <location>
        <begin position="368"/>
        <end position="387"/>
    </location>
</feature>
<dbReference type="Proteomes" id="UP000886752">
    <property type="component" value="Unassembled WGS sequence"/>
</dbReference>
<gene>
    <name evidence="8" type="ORF">H9894_03365</name>
</gene>
<feature type="transmembrane region" description="Helical" evidence="6">
    <location>
        <begin position="119"/>
        <end position="143"/>
    </location>
</feature>
<evidence type="ECO:0000313" key="9">
    <source>
        <dbReference type="Proteomes" id="UP000886752"/>
    </source>
</evidence>
<organism evidence="8 9">
    <name type="scientific">Candidatus Desulfovibrio intestinipullorum</name>
    <dbReference type="NCBI Taxonomy" id="2838536"/>
    <lineage>
        <taxon>Bacteria</taxon>
        <taxon>Pseudomonadati</taxon>
        <taxon>Thermodesulfobacteriota</taxon>
        <taxon>Desulfovibrionia</taxon>
        <taxon>Desulfovibrionales</taxon>
        <taxon>Desulfovibrionaceae</taxon>
        <taxon>Desulfovibrio</taxon>
    </lineage>
</organism>
<evidence type="ECO:0000256" key="1">
    <source>
        <dbReference type="ARBA" id="ARBA00004141"/>
    </source>
</evidence>
<feature type="domain" description="Citrate transporter-like" evidence="7">
    <location>
        <begin position="80"/>
        <end position="330"/>
    </location>
</feature>
<reference evidence="8" key="1">
    <citation type="journal article" date="2021" name="PeerJ">
        <title>Extensive microbial diversity within the chicken gut microbiome revealed by metagenomics and culture.</title>
        <authorList>
            <person name="Gilroy R."/>
            <person name="Ravi A."/>
            <person name="Getino M."/>
            <person name="Pursley I."/>
            <person name="Horton D.L."/>
            <person name="Alikhan N.F."/>
            <person name="Baker D."/>
            <person name="Gharbi K."/>
            <person name="Hall N."/>
            <person name="Watson M."/>
            <person name="Adriaenssens E.M."/>
            <person name="Foster-Nyarko E."/>
            <person name="Jarju S."/>
            <person name="Secka A."/>
            <person name="Antonio M."/>
            <person name="Oren A."/>
            <person name="Chaudhuri R.R."/>
            <person name="La Ragione R."/>
            <person name="Hildebrand F."/>
            <person name="Pallen M.J."/>
        </authorList>
    </citation>
    <scope>NUCLEOTIDE SEQUENCE</scope>
    <source>
        <strain evidence="8">ChiHecec2B26-446</strain>
    </source>
</reference>
<keyword evidence="5 6" id="KW-0472">Membrane</keyword>
<feature type="transmembrane region" description="Helical" evidence="6">
    <location>
        <begin position="201"/>
        <end position="219"/>
    </location>
</feature>
<name>A0A9D1PX29_9BACT</name>
<feature type="transmembrane region" description="Helical" evidence="6">
    <location>
        <begin position="338"/>
        <end position="356"/>
    </location>
</feature>
<keyword evidence="3 6" id="KW-0812">Transmembrane</keyword>
<evidence type="ECO:0000256" key="2">
    <source>
        <dbReference type="ARBA" id="ARBA00022448"/>
    </source>
</evidence>
<evidence type="ECO:0000313" key="8">
    <source>
        <dbReference type="EMBL" id="HIW00212.1"/>
    </source>
</evidence>
<dbReference type="GO" id="GO:0016020">
    <property type="term" value="C:membrane"/>
    <property type="evidence" value="ECO:0007669"/>
    <property type="project" value="UniProtKB-SubCell"/>
</dbReference>
<feature type="transmembrane region" description="Helical" evidence="6">
    <location>
        <begin position="163"/>
        <end position="189"/>
    </location>
</feature>
<accession>A0A9D1PX29</accession>
<sequence length="518" mass="56051">MTTSAPVQSDAPHKPDFAKMVHIVIGLLIMVSGYFLPQISKVVPANEKLIAMGLPVVDGQVTLQVTEMGMIITMTFLAVVYLWTFVDTIWPSLLGIAALIFSNYAPAPKILSMFLGNPMVVMIFFLCIFASAIVHSGLASWIARFLTTREFVNGRPWVFTATLLLTTYIVAFFDQTTAVFLMWPVLYAVFEQAGFRKGDKYVSIMVVYICIMALLSFASDPFKGGAFYLVSNLQSIAATSTGLNAEPLDLLAYFSFAQVVSLTSIAILLLLMRFVFRVDVSPLKNINTDMLRREPLPPMSPSQKVVLFTFLGYALWLLLPSIIGTDNAVGAFLQKNNMTGSLMAVLAISVIFIKGKPAIDITLSNAHFPLRVFLLIAVAMLLGGIMTGKGTNVALVMEYTLRDLLTGMDYTMLTVAVAGLGIVLTNFCNSVVLGLMLTPVLLAVSNAFGYSSGPIMACFIYAVLIAACTPAASPFAALLFGQTRWASTGVMIKHAVIASAVVYGVVVCVGMPLAFLIF</sequence>
<feature type="transmembrane region" description="Helical" evidence="6">
    <location>
        <begin position="454"/>
        <end position="480"/>
    </location>
</feature>
<feature type="transmembrane region" description="Helical" evidence="6">
    <location>
        <begin position="89"/>
        <end position="107"/>
    </location>
</feature>
<feature type="transmembrane region" description="Helical" evidence="6">
    <location>
        <begin position="250"/>
        <end position="276"/>
    </location>
</feature>
<protein>
    <recommendedName>
        <fullName evidence="7">Citrate transporter-like domain-containing protein</fullName>
    </recommendedName>
</protein>